<dbReference type="SUPFAM" id="SSF57756">
    <property type="entry name" value="Retrovirus zinc finger-like domains"/>
    <property type="match status" value="1"/>
</dbReference>
<evidence type="ECO:0000256" key="1">
    <source>
        <dbReference type="PROSITE-ProRule" id="PRU00047"/>
    </source>
</evidence>
<evidence type="ECO:0000313" key="4">
    <source>
        <dbReference type="Proteomes" id="UP000694864"/>
    </source>
</evidence>
<reference evidence="4" key="1">
    <citation type="journal article" date="2014" name="Nat. Commun.">
        <title>The emerging biofuel crop Camelina sativa retains a highly undifferentiated hexaploid genome structure.</title>
        <authorList>
            <person name="Kagale S."/>
            <person name="Koh C."/>
            <person name="Nixon J."/>
            <person name="Bollina V."/>
            <person name="Clarke W.E."/>
            <person name="Tuteja R."/>
            <person name="Spillane C."/>
            <person name="Robinson S.J."/>
            <person name="Links M.G."/>
            <person name="Clarke C."/>
            <person name="Higgins E.E."/>
            <person name="Huebert T."/>
            <person name="Sharpe A.G."/>
            <person name="Parkin I.A."/>
        </authorList>
    </citation>
    <scope>NUCLEOTIDE SEQUENCE [LARGE SCALE GENOMIC DNA]</scope>
    <source>
        <strain evidence="4">cv. DH55</strain>
    </source>
</reference>
<dbReference type="Pfam" id="PF00098">
    <property type="entry name" value="zf-CCHC"/>
    <property type="match status" value="2"/>
</dbReference>
<feature type="compositionally biased region" description="Basic and acidic residues" evidence="2">
    <location>
        <begin position="355"/>
        <end position="370"/>
    </location>
</feature>
<protein>
    <submittedName>
        <fullName evidence="5">Uncharacterized protein LOC109130871</fullName>
    </submittedName>
</protein>
<feature type="domain" description="CCHC-type" evidence="3">
    <location>
        <begin position="289"/>
        <end position="304"/>
    </location>
</feature>
<dbReference type="InterPro" id="IPR001878">
    <property type="entry name" value="Znf_CCHC"/>
</dbReference>
<feature type="region of interest" description="Disordered" evidence="2">
    <location>
        <begin position="247"/>
        <end position="286"/>
    </location>
</feature>
<dbReference type="Pfam" id="PF03732">
    <property type="entry name" value="Retrotrans_gag"/>
    <property type="match status" value="1"/>
</dbReference>
<dbReference type="SMART" id="SM00343">
    <property type="entry name" value="ZnF_C2HC"/>
    <property type="match status" value="2"/>
</dbReference>
<evidence type="ECO:0000256" key="2">
    <source>
        <dbReference type="SAM" id="MobiDB-lite"/>
    </source>
</evidence>
<sequence>MNVTEEPRQRSVPAEPRQRSAPEEPRQRSAREEPRRSESGARDPMLSVFQEILAHMREQSSRPSASEAPSFLKIVKIMKDLGTDNFRGGSNTFEADQWLQNLEKNFDATRCQEDYKKDVAVYYLKDDASDWWASVKRHYGQTNPTWTEFRKEFKGKYFPPEARDRLENEFISLEQGEKSVRELESIFTRLRKYVYRGREDEAVMARHFLHALRPDIQGRLMSVTYQRVDELAERAVNMEENIEMEKEAIRQDQEKNKAKMMSSDGKSRKRSQFNQEGRSPKPKKGGVVCYSCGESGHYFRECSKAERSYRPVPSHIICYNCGRGGHYKASCPMNNAIVAVPEARYPPLTSPEDEQPVKRQVREDRVYPSP</sequence>
<feature type="region of interest" description="Disordered" evidence="2">
    <location>
        <begin position="1"/>
        <end position="45"/>
    </location>
</feature>
<proteinExistence type="predicted"/>
<name>A0ABM1RBV6_CAMSA</name>
<dbReference type="GeneID" id="109130871"/>
<dbReference type="PROSITE" id="PS50158">
    <property type="entry name" value="ZF_CCHC"/>
    <property type="match status" value="2"/>
</dbReference>
<dbReference type="InterPro" id="IPR036875">
    <property type="entry name" value="Znf_CCHC_sf"/>
</dbReference>
<feature type="region of interest" description="Disordered" evidence="2">
    <location>
        <begin position="346"/>
        <end position="370"/>
    </location>
</feature>
<gene>
    <name evidence="5" type="primary">LOC109130871</name>
</gene>
<keyword evidence="4" id="KW-1185">Reference proteome</keyword>
<dbReference type="Gene3D" id="4.10.60.10">
    <property type="entry name" value="Zinc finger, CCHC-type"/>
    <property type="match status" value="2"/>
</dbReference>
<keyword evidence="1" id="KW-0479">Metal-binding</keyword>
<keyword evidence="1" id="KW-0863">Zinc-finger</keyword>
<feature type="compositionally biased region" description="Basic and acidic residues" evidence="2">
    <location>
        <begin position="247"/>
        <end position="257"/>
    </location>
</feature>
<dbReference type="Proteomes" id="UP000694864">
    <property type="component" value="Chromosome 19"/>
</dbReference>
<dbReference type="InterPro" id="IPR005162">
    <property type="entry name" value="Retrotrans_gag_dom"/>
</dbReference>
<dbReference type="PANTHER" id="PTHR33223">
    <property type="entry name" value="CCHC-TYPE DOMAIN-CONTAINING PROTEIN"/>
    <property type="match status" value="1"/>
</dbReference>
<feature type="compositionally biased region" description="Basic and acidic residues" evidence="2">
    <location>
        <begin position="16"/>
        <end position="41"/>
    </location>
</feature>
<dbReference type="PANTHER" id="PTHR33223:SF6">
    <property type="entry name" value="CCHC-TYPE DOMAIN-CONTAINING PROTEIN"/>
    <property type="match status" value="1"/>
</dbReference>
<keyword evidence="1" id="KW-0862">Zinc</keyword>
<evidence type="ECO:0000313" key="5">
    <source>
        <dbReference type="RefSeq" id="XP_019096494.1"/>
    </source>
</evidence>
<evidence type="ECO:0000259" key="3">
    <source>
        <dbReference type="PROSITE" id="PS50158"/>
    </source>
</evidence>
<dbReference type="RefSeq" id="XP_019096494.1">
    <property type="nucleotide sequence ID" value="XM_019240949.1"/>
</dbReference>
<reference evidence="5" key="2">
    <citation type="submission" date="2025-08" db="UniProtKB">
        <authorList>
            <consortium name="RefSeq"/>
        </authorList>
    </citation>
    <scope>IDENTIFICATION</scope>
    <source>
        <tissue evidence="5">Leaf</tissue>
    </source>
</reference>
<feature type="domain" description="CCHC-type" evidence="3">
    <location>
        <begin position="318"/>
        <end position="332"/>
    </location>
</feature>
<organism evidence="4 5">
    <name type="scientific">Camelina sativa</name>
    <name type="common">False flax</name>
    <name type="synonym">Myagrum sativum</name>
    <dbReference type="NCBI Taxonomy" id="90675"/>
    <lineage>
        <taxon>Eukaryota</taxon>
        <taxon>Viridiplantae</taxon>
        <taxon>Streptophyta</taxon>
        <taxon>Embryophyta</taxon>
        <taxon>Tracheophyta</taxon>
        <taxon>Spermatophyta</taxon>
        <taxon>Magnoliopsida</taxon>
        <taxon>eudicotyledons</taxon>
        <taxon>Gunneridae</taxon>
        <taxon>Pentapetalae</taxon>
        <taxon>rosids</taxon>
        <taxon>malvids</taxon>
        <taxon>Brassicales</taxon>
        <taxon>Brassicaceae</taxon>
        <taxon>Camelineae</taxon>
        <taxon>Camelina</taxon>
    </lineage>
</organism>
<accession>A0ABM1RBV6</accession>